<dbReference type="KEGG" id="tva:4767561"/>
<dbReference type="Gene3D" id="2.30.30.40">
    <property type="entry name" value="SH3 Domains"/>
    <property type="match status" value="2"/>
</dbReference>
<dbReference type="Pfam" id="PF03196">
    <property type="entry name" value="DUF261"/>
    <property type="match status" value="1"/>
</dbReference>
<dbReference type="InterPro" id="IPR004884">
    <property type="entry name" value="DUF261"/>
</dbReference>
<dbReference type="InterPro" id="IPR052354">
    <property type="entry name" value="Cell_Wall_Dynamics_Protein"/>
</dbReference>
<dbReference type="RefSeq" id="XP_001321863.1">
    <property type="nucleotide sequence ID" value="XM_001321828.1"/>
</dbReference>
<sequence>MFALLLGCAVSRRSYRHHMIHSPYHYAEANGAGTGVVSAGGVGLNIRSGPGTNNPVIGPAADGSTLSVTGYSNNWWQVNFNGRTGYCSADYLIVNGQVNSNIGVNIRAGPGTNYGRVGGLGNGAGIKIKGISSNWFKIDQGWVCADYINLVSGPAPGPAPGPSGQVIRQGDPRFNANIRRWGCGFMSLCWLGGVNSIDGCNANYNRAIANGWMRSDCYILSWEAIKPLTGARTYRYGGRGAGAAGNEKEILQCQNARTSMHFVVGNKAGGIEYDPAYVGSVAYNDHVSKRFYGY</sequence>
<dbReference type="InterPro" id="IPR003646">
    <property type="entry name" value="SH3-like_bac-type"/>
</dbReference>
<reference evidence="2" key="1">
    <citation type="submission" date="2006-10" db="EMBL/GenBank/DDBJ databases">
        <authorList>
            <person name="Amadeo P."/>
            <person name="Zhao Q."/>
            <person name="Wortman J."/>
            <person name="Fraser-Liggett C."/>
            <person name="Carlton J."/>
        </authorList>
    </citation>
    <scope>NUCLEOTIDE SEQUENCE</scope>
    <source>
        <strain evidence="2">G3</strain>
    </source>
</reference>
<feature type="domain" description="SH3b" evidence="1">
    <location>
        <begin position="32"/>
        <end position="96"/>
    </location>
</feature>
<dbReference type="InParanoid" id="A2ECE5"/>
<dbReference type="VEuPathDB" id="TrichDB:TVAGG3_0457820"/>
<dbReference type="SMART" id="SM00287">
    <property type="entry name" value="SH3b"/>
    <property type="match status" value="2"/>
</dbReference>
<evidence type="ECO:0000313" key="2">
    <source>
        <dbReference type="EMBL" id="EAY09640.1"/>
    </source>
</evidence>
<dbReference type="EMBL" id="DS113353">
    <property type="protein sequence ID" value="EAY09640.1"/>
    <property type="molecule type" value="Genomic_DNA"/>
</dbReference>
<dbReference type="Proteomes" id="UP000001542">
    <property type="component" value="Unassembled WGS sequence"/>
</dbReference>
<dbReference type="VEuPathDB" id="TrichDB:TVAG_060160"/>
<gene>
    <name evidence="2" type="ORF">TVAG_060160</name>
</gene>
<accession>A2ECE5</accession>
<dbReference type="PANTHER" id="PTHR34408:SF1">
    <property type="entry name" value="GLYCOSYL HYDROLASE FAMILY 19 DOMAIN-CONTAINING PROTEIN HI_1415"/>
    <property type="match status" value="1"/>
</dbReference>
<dbReference type="eggNOG" id="ENOG502T0VX">
    <property type="taxonomic scope" value="Eukaryota"/>
</dbReference>
<evidence type="ECO:0000259" key="1">
    <source>
        <dbReference type="PROSITE" id="PS51781"/>
    </source>
</evidence>
<dbReference type="PANTHER" id="PTHR34408">
    <property type="entry name" value="FAMILY PROTEIN, PUTATIVE-RELATED"/>
    <property type="match status" value="1"/>
</dbReference>
<organism evidence="2 3">
    <name type="scientific">Trichomonas vaginalis (strain ATCC PRA-98 / G3)</name>
    <dbReference type="NCBI Taxonomy" id="412133"/>
    <lineage>
        <taxon>Eukaryota</taxon>
        <taxon>Metamonada</taxon>
        <taxon>Parabasalia</taxon>
        <taxon>Trichomonadida</taxon>
        <taxon>Trichomonadidae</taxon>
        <taxon>Trichomonas</taxon>
    </lineage>
</organism>
<protein>
    <recommendedName>
        <fullName evidence="1">SH3b domain-containing protein</fullName>
    </recommendedName>
</protein>
<dbReference type="SMR" id="A2ECE5"/>
<dbReference type="VEuPathDB" id="TrichDB:TVAGG3_0162770"/>
<evidence type="ECO:0000313" key="3">
    <source>
        <dbReference type="Proteomes" id="UP000001542"/>
    </source>
</evidence>
<proteinExistence type="predicted"/>
<dbReference type="PROSITE" id="PS51781">
    <property type="entry name" value="SH3B"/>
    <property type="match status" value="1"/>
</dbReference>
<name>A2ECE5_TRIV3</name>
<dbReference type="Pfam" id="PF08239">
    <property type="entry name" value="SH3_3"/>
    <property type="match status" value="2"/>
</dbReference>
<reference evidence="2" key="2">
    <citation type="journal article" date="2007" name="Science">
        <title>Draft genome sequence of the sexually transmitted pathogen Trichomonas vaginalis.</title>
        <authorList>
            <person name="Carlton J.M."/>
            <person name="Hirt R.P."/>
            <person name="Silva J.C."/>
            <person name="Delcher A.L."/>
            <person name="Schatz M."/>
            <person name="Zhao Q."/>
            <person name="Wortman J.R."/>
            <person name="Bidwell S.L."/>
            <person name="Alsmark U.C.M."/>
            <person name="Besteiro S."/>
            <person name="Sicheritz-Ponten T."/>
            <person name="Noel C.J."/>
            <person name="Dacks J.B."/>
            <person name="Foster P.G."/>
            <person name="Simillion C."/>
            <person name="Van de Peer Y."/>
            <person name="Miranda-Saavedra D."/>
            <person name="Barton G.J."/>
            <person name="Westrop G.D."/>
            <person name="Mueller S."/>
            <person name="Dessi D."/>
            <person name="Fiori P.L."/>
            <person name="Ren Q."/>
            <person name="Paulsen I."/>
            <person name="Zhang H."/>
            <person name="Bastida-Corcuera F.D."/>
            <person name="Simoes-Barbosa A."/>
            <person name="Brown M.T."/>
            <person name="Hayes R.D."/>
            <person name="Mukherjee M."/>
            <person name="Okumura C.Y."/>
            <person name="Schneider R."/>
            <person name="Smith A.J."/>
            <person name="Vanacova S."/>
            <person name="Villalvazo M."/>
            <person name="Haas B.J."/>
            <person name="Pertea M."/>
            <person name="Feldblyum T.V."/>
            <person name="Utterback T.R."/>
            <person name="Shu C.L."/>
            <person name="Osoegawa K."/>
            <person name="de Jong P.J."/>
            <person name="Hrdy I."/>
            <person name="Horvathova L."/>
            <person name="Zubacova Z."/>
            <person name="Dolezal P."/>
            <person name="Malik S.B."/>
            <person name="Logsdon J.M. Jr."/>
            <person name="Henze K."/>
            <person name="Gupta A."/>
            <person name="Wang C.C."/>
            <person name="Dunne R.L."/>
            <person name="Upcroft J.A."/>
            <person name="Upcroft P."/>
            <person name="White O."/>
            <person name="Salzberg S.L."/>
            <person name="Tang P."/>
            <person name="Chiu C.-H."/>
            <person name="Lee Y.-S."/>
            <person name="Embley T.M."/>
            <person name="Coombs G.H."/>
            <person name="Mottram J.C."/>
            <person name="Tachezy J."/>
            <person name="Fraser-Liggett C.M."/>
            <person name="Johnson P.J."/>
        </authorList>
    </citation>
    <scope>NUCLEOTIDE SEQUENCE [LARGE SCALE GENOMIC DNA]</scope>
    <source>
        <strain evidence="2">G3</strain>
    </source>
</reference>
<dbReference type="AlphaFoldDB" id="A2ECE5"/>
<dbReference type="VEuPathDB" id="TrichDB:TVAGG3_0932460"/>
<keyword evidence="3" id="KW-1185">Reference proteome</keyword>